<dbReference type="AlphaFoldDB" id="A0ABD0L789"/>
<proteinExistence type="predicted"/>
<gene>
    <name evidence="2" type="ORF">BaRGS_00013760</name>
</gene>
<name>A0ABD0L789_9CAEN</name>
<evidence type="ECO:0000313" key="2">
    <source>
        <dbReference type="EMBL" id="KAK7495120.1"/>
    </source>
</evidence>
<dbReference type="EMBL" id="JACVVK020000078">
    <property type="protein sequence ID" value="KAK7495120.1"/>
    <property type="molecule type" value="Genomic_DNA"/>
</dbReference>
<protein>
    <submittedName>
        <fullName evidence="2">Uncharacterized protein</fullName>
    </submittedName>
</protein>
<dbReference type="Proteomes" id="UP001519460">
    <property type="component" value="Unassembled WGS sequence"/>
</dbReference>
<accession>A0ABD0L789</accession>
<organism evidence="2 3">
    <name type="scientific">Batillaria attramentaria</name>
    <dbReference type="NCBI Taxonomy" id="370345"/>
    <lineage>
        <taxon>Eukaryota</taxon>
        <taxon>Metazoa</taxon>
        <taxon>Spiralia</taxon>
        <taxon>Lophotrochozoa</taxon>
        <taxon>Mollusca</taxon>
        <taxon>Gastropoda</taxon>
        <taxon>Caenogastropoda</taxon>
        <taxon>Sorbeoconcha</taxon>
        <taxon>Cerithioidea</taxon>
        <taxon>Batillariidae</taxon>
        <taxon>Batillaria</taxon>
    </lineage>
</organism>
<sequence length="129" mass="13856">MHSFRYKFAQSLSGIAKTPFPTRAKTGRHPPRGGGWEISPNASRVLRASGPGDDCLKQLMRTSPVKRSQSDYELSAMSAAVESSKPAAGTELMNESCARAPGRRVNCQLGPGTEWGGKFVCALIYLAVV</sequence>
<comment type="caution">
    <text evidence="2">The sequence shown here is derived from an EMBL/GenBank/DDBJ whole genome shotgun (WGS) entry which is preliminary data.</text>
</comment>
<evidence type="ECO:0000313" key="3">
    <source>
        <dbReference type="Proteomes" id="UP001519460"/>
    </source>
</evidence>
<keyword evidence="3" id="KW-1185">Reference proteome</keyword>
<feature type="region of interest" description="Disordered" evidence="1">
    <location>
        <begin position="18"/>
        <end position="42"/>
    </location>
</feature>
<reference evidence="2 3" key="1">
    <citation type="journal article" date="2023" name="Sci. Data">
        <title>Genome assembly of the Korean intertidal mud-creeper Batillaria attramentaria.</title>
        <authorList>
            <person name="Patra A.K."/>
            <person name="Ho P.T."/>
            <person name="Jun S."/>
            <person name="Lee S.J."/>
            <person name="Kim Y."/>
            <person name="Won Y.J."/>
        </authorList>
    </citation>
    <scope>NUCLEOTIDE SEQUENCE [LARGE SCALE GENOMIC DNA]</scope>
    <source>
        <strain evidence="2">Wonlab-2016</strain>
    </source>
</reference>
<evidence type="ECO:0000256" key="1">
    <source>
        <dbReference type="SAM" id="MobiDB-lite"/>
    </source>
</evidence>